<gene>
    <name evidence="1" type="ORF">DSM104440_00871</name>
</gene>
<proteinExistence type="predicted"/>
<evidence type="ECO:0000313" key="2">
    <source>
        <dbReference type="Proteomes" id="UP000503096"/>
    </source>
</evidence>
<dbReference type="RefSeq" id="WP_171160866.1">
    <property type="nucleotide sequence ID" value="NZ_CP053073.1"/>
</dbReference>
<dbReference type="AlphaFoldDB" id="A0A6M4H549"/>
<reference evidence="1 2" key="1">
    <citation type="submission" date="2020-04" db="EMBL/GenBank/DDBJ databases">
        <title>Usitatibacter rugosus gen. nov., sp. nov. and Usitatibacter palustris sp. nov., novel members of Usitatibacteraceae fam. nov. within the order Nitrosomonadales isolated from soil.</title>
        <authorList>
            <person name="Huber K.J."/>
            <person name="Neumann-Schaal M."/>
            <person name="Geppert A."/>
            <person name="Luckner M."/>
            <person name="Wanner G."/>
            <person name="Overmann J."/>
        </authorList>
    </citation>
    <scope>NUCLEOTIDE SEQUENCE [LARGE SCALE GENOMIC DNA]</scope>
    <source>
        <strain evidence="1 2">Swamp67</strain>
    </source>
</reference>
<dbReference type="KEGG" id="upl:DSM104440_00871"/>
<protein>
    <submittedName>
        <fullName evidence="1">Uncharacterized protein</fullName>
    </submittedName>
</protein>
<dbReference type="Proteomes" id="UP000503096">
    <property type="component" value="Chromosome"/>
</dbReference>
<dbReference type="EMBL" id="CP053073">
    <property type="protein sequence ID" value="QJR14078.1"/>
    <property type="molecule type" value="Genomic_DNA"/>
</dbReference>
<sequence length="88" mass="9793">MLARLSDKYAIAGLPEGMKATDIFQQAIERVQGPTEIVIQSVEGPPAQRIAKAEFRYPRGEPKVKTMRFDAQGKLVESDLFVMRVQGS</sequence>
<accession>A0A6M4H549</accession>
<name>A0A6M4H549_9PROT</name>
<evidence type="ECO:0000313" key="1">
    <source>
        <dbReference type="EMBL" id="QJR14078.1"/>
    </source>
</evidence>
<keyword evidence="2" id="KW-1185">Reference proteome</keyword>
<dbReference type="InParanoid" id="A0A6M4H549"/>
<organism evidence="1 2">
    <name type="scientific">Usitatibacter palustris</name>
    <dbReference type="NCBI Taxonomy" id="2732487"/>
    <lineage>
        <taxon>Bacteria</taxon>
        <taxon>Pseudomonadati</taxon>
        <taxon>Pseudomonadota</taxon>
        <taxon>Betaproteobacteria</taxon>
        <taxon>Nitrosomonadales</taxon>
        <taxon>Usitatibacteraceae</taxon>
        <taxon>Usitatibacter</taxon>
    </lineage>
</organism>